<name>A0AA41Z5C8_9HYPH</name>
<proteinExistence type="predicted"/>
<dbReference type="InterPro" id="IPR029017">
    <property type="entry name" value="Enolase-like_N"/>
</dbReference>
<dbReference type="AlphaFoldDB" id="A0AA41Z5C8"/>
<keyword evidence="2" id="KW-1185">Reference proteome</keyword>
<organism evidence="1 2">
    <name type="scientific">Lichenifustis flavocetrariae</name>
    <dbReference type="NCBI Taxonomy" id="2949735"/>
    <lineage>
        <taxon>Bacteria</taxon>
        <taxon>Pseudomonadati</taxon>
        <taxon>Pseudomonadota</taxon>
        <taxon>Alphaproteobacteria</taxon>
        <taxon>Hyphomicrobiales</taxon>
        <taxon>Lichenihabitantaceae</taxon>
        <taxon>Lichenifustis</taxon>
    </lineage>
</organism>
<sequence length="39" mass="4399">MTWKTSSVVGAIEDLAPLLVGRDPRDIEQAVRVLKKCRF</sequence>
<dbReference type="Proteomes" id="UP001165667">
    <property type="component" value="Unassembled WGS sequence"/>
</dbReference>
<reference evidence="1" key="1">
    <citation type="submission" date="2022-05" db="EMBL/GenBank/DDBJ databases">
        <authorList>
            <person name="Pankratov T."/>
        </authorList>
    </citation>
    <scope>NUCLEOTIDE SEQUENCE</scope>
    <source>
        <strain evidence="1">BP6-180914</strain>
    </source>
</reference>
<accession>A0AA41Z5C8</accession>
<dbReference type="EMBL" id="JAMOIM010000018">
    <property type="protein sequence ID" value="MCW6510778.1"/>
    <property type="molecule type" value="Genomic_DNA"/>
</dbReference>
<dbReference type="Gene3D" id="3.30.390.10">
    <property type="entry name" value="Enolase-like, N-terminal domain"/>
    <property type="match status" value="1"/>
</dbReference>
<comment type="caution">
    <text evidence="1">The sequence shown here is derived from an EMBL/GenBank/DDBJ whole genome shotgun (WGS) entry which is preliminary data.</text>
</comment>
<dbReference type="RefSeq" id="WP_282587152.1">
    <property type="nucleotide sequence ID" value="NZ_JAMOIM010000018.1"/>
</dbReference>
<gene>
    <name evidence="1" type="ORF">M8523_22450</name>
</gene>
<protein>
    <submittedName>
        <fullName evidence="1">Uncharacterized protein</fullName>
    </submittedName>
</protein>
<evidence type="ECO:0000313" key="1">
    <source>
        <dbReference type="EMBL" id="MCW6510778.1"/>
    </source>
</evidence>
<evidence type="ECO:0000313" key="2">
    <source>
        <dbReference type="Proteomes" id="UP001165667"/>
    </source>
</evidence>